<evidence type="ECO:0000256" key="1">
    <source>
        <dbReference type="ARBA" id="ARBA00004474"/>
    </source>
</evidence>
<feature type="transmembrane region" description="Helical" evidence="3">
    <location>
        <begin position="146"/>
        <end position="165"/>
    </location>
</feature>
<keyword evidence="4" id="KW-0150">Chloroplast</keyword>
<comment type="subcellular location">
    <subcellularLocation>
        <location evidence="1">Plastid</location>
    </subcellularLocation>
</comment>
<dbReference type="RefSeq" id="YP_009511276.1">
    <property type="nucleotide sequence ID" value="NC_039143.1"/>
</dbReference>
<organism evidence="4">
    <name type="scientific">Gracilariopsis longissima</name>
    <dbReference type="NCBI Taxonomy" id="172976"/>
    <lineage>
        <taxon>Eukaryota</taxon>
        <taxon>Rhodophyta</taxon>
        <taxon>Florideophyceae</taxon>
        <taxon>Rhodymeniophycidae</taxon>
        <taxon>Gracilariales</taxon>
        <taxon>Gracilariaceae</taxon>
        <taxon>Gracilariopsis</taxon>
    </lineage>
</organism>
<reference evidence="4" key="1">
    <citation type="submission" date="2018-05" db="EMBL/GenBank/DDBJ databases">
        <title>Organellar genomes of Gracilariaceae.</title>
        <authorList>
            <person name="Iha C."/>
            <person name="Oliveira M.C."/>
        </authorList>
    </citation>
    <scope>NUCLEOTIDE SEQUENCE</scope>
</reference>
<keyword evidence="3" id="KW-0812">Transmembrane</keyword>
<dbReference type="GO" id="GO:0009536">
    <property type="term" value="C:plastid"/>
    <property type="evidence" value="ECO:0007669"/>
    <property type="project" value="UniProtKB-SubCell"/>
</dbReference>
<dbReference type="Pfam" id="PF06799">
    <property type="entry name" value="CGLD27-like"/>
    <property type="match status" value="1"/>
</dbReference>
<dbReference type="EMBL" id="MH396014">
    <property type="protein sequence ID" value="AXI97153.1"/>
    <property type="molecule type" value="Genomic_DNA"/>
</dbReference>
<evidence type="ECO:0000313" key="4">
    <source>
        <dbReference type="EMBL" id="AXI97153.1"/>
    </source>
</evidence>
<dbReference type="AlphaFoldDB" id="A0A345U9L7"/>
<name>A0A345U9L7_9FLOR</name>
<keyword evidence="3" id="KW-0472">Membrane</keyword>
<dbReference type="PANTHER" id="PTHR34214:SF3">
    <property type="entry name" value="PROTEIN CONSERVED IN THE GREEN LINEAGE AND DIATOMS 27, CHLOROPLASTIC"/>
    <property type="match status" value="1"/>
</dbReference>
<evidence type="ECO:0008006" key="5">
    <source>
        <dbReference type="Google" id="ProtNLM"/>
    </source>
</evidence>
<accession>A0A345U9L7</accession>
<feature type="transmembrane region" description="Helical" evidence="3">
    <location>
        <begin position="71"/>
        <end position="92"/>
    </location>
</feature>
<gene>
    <name evidence="4" type="primary">ycf36</name>
</gene>
<evidence type="ECO:0000256" key="3">
    <source>
        <dbReference type="SAM" id="Phobius"/>
    </source>
</evidence>
<protein>
    <recommendedName>
        <fullName evidence="5">Ycf36</fullName>
    </recommendedName>
</protein>
<sequence length="166" mass="19717">MCVSKKICPVPFDQQPLNEYFSLRTSWFFSWSTLTLNKYLIKIFNIFILLFIALIPLVLSIISSKISLYKLLFLNIFVITLIFLLIFIRLYLGWSYVAKRLISATVFYEESGWYDGQLWVKSSEVLIKDRLIVFYEVIPFLRRVKYSIFISLILLLIEKLIYSLIL</sequence>
<evidence type="ECO:0000256" key="2">
    <source>
        <dbReference type="ARBA" id="ARBA00022640"/>
    </source>
</evidence>
<feature type="transmembrane region" description="Helical" evidence="3">
    <location>
        <begin position="39"/>
        <end position="59"/>
    </location>
</feature>
<keyword evidence="2 4" id="KW-0934">Plastid</keyword>
<dbReference type="GeneID" id="37623850"/>
<proteinExistence type="predicted"/>
<geneLocation type="chloroplast" evidence="4"/>
<dbReference type="InterPro" id="IPR009631">
    <property type="entry name" value="CGLD27-like"/>
</dbReference>
<keyword evidence="3" id="KW-1133">Transmembrane helix</keyword>
<dbReference type="PANTHER" id="PTHR34214">
    <property type="match status" value="1"/>
</dbReference>